<comment type="caution">
    <text evidence="2">The sequence shown here is derived from an EMBL/GenBank/DDBJ whole genome shotgun (WGS) entry which is preliminary data.</text>
</comment>
<feature type="region of interest" description="Disordered" evidence="1">
    <location>
        <begin position="151"/>
        <end position="185"/>
    </location>
</feature>
<dbReference type="EMBL" id="JACEFO010000423">
    <property type="protein sequence ID" value="KAF8772274.1"/>
    <property type="molecule type" value="Genomic_DNA"/>
</dbReference>
<protein>
    <submittedName>
        <fullName evidence="2">Uncharacterized protein</fullName>
    </submittedName>
</protein>
<evidence type="ECO:0000313" key="3">
    <source>
        <dbReference type="Proteomes" id="UP000636709"/>
    </source>
</evidence>
<name>A0A835FPV6_9POAL</name>
<evidence type="ECO:0000313" key="2">
    <source>
        <dbReference type="EMBL" id="KAF8772274.1"/>
    </source>
</evidence>
<evidence type="ECO:0000256" key="1">
    <source>
        <dbReference type="SAM" id="MobiDB-lite"/>
    </source>
</evidence>
<dbReference type="AlphaFoldDB" id="A0A835FPV6"/>
<organism evidence="2 3">
    <name type="scientific">Digitaria exilis</name>
    <dbReference type="NCBI Taxonomy" id="1010633"/>
    <lineage>
        <taxon>Eukaryota</taxon>
        <taxon>Viridiplantae</taxon>
        <taxon>Streptophyta</taxon>
        <taxon>Embryophyta</taxon>
        <taxon>Tracheophyta</taxon>
        <taxon>Spermatophyta</taxon>
        <taxon>Magnoliopsida</taxon>
        <taxon>Liliopsida</taxon>
        <taxon>Poales</taxon>
        <taxon>Poaceae</taxon>
        <taxon>PACMAD clade</taxon>
        <taxon>Panicoideae</taxon>
        <taxon>Panicodae</taxon>
        <taxon>Paniceae</taxon>
        <taxon>Anthephorinae</taxon>
        <taxon>Digitaria</taxon>
    </lineage>
</organism>
<reference evidence="2" key="1">
    <citation type="submission" date="2020-07" db="EMBL/GenBank/DDBJ databases">
        <title>Genome sequence and genetic diversity analysis of an under-domesticated orphan crop, white fonio (Digitaria exilis).</title>
        <authorList>
            <person name="Bennetzen J.L."/>
            <person name="Chen S."/>
            <person name="Ma X."/>
            <person name="Wang X."/>
            <person name="Yssel A.E.J."/>
            <person name="Chaluvadi S.R."/>
            <person name="Johnson M."/>
            <person name="Gangashetty P."/>
            <person name="Hamidou F."/>
            <person name="Sanogo M.D."/>
            <person name="Zwaenepoel A."/>
            <person name="Wallace J."/>
            <person name="Van De Peer Y."/>
            <person name="Van Deynze A."/>
        </authorList>
    </citation>
    <scope>NUCLEOTIDE SEQUENCE</scope>
    <source>
        <tissue evidence="2">Leaves</tissue>
    </source>
</reference>
<feature type="region of interest" description="Disordered" evidence="1">
    <location>
        <begin position="96"/>
        <end position="131"/>
    </location>
</feature>
<feature type="compositionally biased region" description="Low complexity" evidence="1">
    <location>
        <begin position="98"/>
        <end position="113"/>
    </location>
</feature>
<dbReference type="Proteomes" id="UP000636709">
    <property type="component" value="Unassembled WGS sequence"/>
</dbReference>
<proteinExistence type="predicted"/>
<keyword evidence="3" id="KW-1185">Reference proteome</keyword>
<sequence>MSTAAPSSSGRHSSSLTILATKYSAWWIPRAYPGQMRRPAPKGIILISLLPVISTPQPSPPSTNLSGRNSRAAVHTVSNVTVVSVPPLRNSEQRLTISASVSGRSPPSSSPSRRAPKHMYTSSSNMARRRSGLSVTTAALWSPARCARIRPATRASQADRLAGAKRATRAGWRASPARLRRRRRQ</sequence>
<dbReference type="OrthoDB" id="801754at2759"/>
<gene>
    <name evidence="2" type="ORF">HU200_005990</name>
</gene>
<accession>A0A835FPV6</accession>